<dbReference type="EMBL" id="JAQQWK010000001">
    <property type="protein sequence ID" value="KAK8055052.1"/>
    <property type="molecule type" value="Genomic_DNA"/>
</dbReference>
<sequence>MGDRGEYIMSFEERRPKILEVCQVLWPDADIWITSPCGGHSGLEYPITATYSGVDESMNRYSNDDRYVLQIPRRADEVAGRAEVLEHIELFASDGVQWLIPDAFHVDPTSHNPLGRPYLILTRPPGWALGEVYRDMSQAQKVKVATELGRAFCEVQMELAPFCGYPSIDYNEDDGEGRCVKPFQIKKMEEKDKVDWDAMMASLPADVEHGEQDPAVLTRSSFLKDRTPHLKARQVVRLLFLRWIHHNHHSSSIAPWERDANERLLERSLAVIEAIMRRNPDVFASDHICMHNPGLGVTETITVEFAGGGREGAPQIMSIADWSAAAFAPRFAGCRAPDWLWGVPDEETVASHPRWERFEPLDQVRPAHAAAAEVKRAFDEAVGPAFCQAAYGTDMVFARRFHAAARVPPWCESDYEELRELVAQWDERERVGRLQR</sequence>
<name>A0ABR1U850_9PEZI</name>
<evidence type="ECO:0000313" key="1">
    <source>
        <dbReference type="EMBL" id="KAK8055052.1"/>
    </source>
</evidence>
<evidence type="ECO:0008006" key="3">
    <source>
        <dbReference type="Google" id="ProtNLM"/>
    </source>
</evidence>
<dbReference type="PANTHER" id="PTHR21310">
    <property type="entry name" value="AMINOGLYCOSIDE PHOSPHOTRANSFERASE-RELATED-RELATED"/>
    <property type="match status" value="1"/>
</dbReference>
<dbReference type="Proteomes" id="UP001444661">
    <property type="component" value="Unassembled WGS sequence"/>
</dbReference>
<dbReference type="InterPro" id="IPR051678">
    <property type="entry name" value="AGP_Transferase"/>
</dbReference>
<proteinExistence type="predicted"/>
<dbReference type="PANTHER" id="PTHR21310:SF56">
    <property type="entry name" value="AMINOGLYCOSIDE PHOSPHOTRANSFERASE DOMAIN-CONTAINING PROTEIN"/>
    <property type="match status" value="1"/>
</dbReference>
<keyword evidence="2" id="KW-1185">Reference proteome</keyword>
<comment type="caution">
    <text evidence="1">The sequence shown here is derived from an EMBL/GenBank/DDBJ whole genome shotgun (WGS) entry which is preliminary data.</text>
</comment>
<accession>A0ABR1U850</accession>
<reference evidence="1 2" key="1">
    <citation type="submission" date="2023-01" db="EMBL/GenBank/DDBJ databases">
        <title>Analysis of 21 Apiospora genomes using comparative genomics revels a genus with tremendous synthesis potential of carbohydrate active enzymes and secondary metabolites.</title>
        <authorList>
            <person name="Sorensen T."/>
        </authorList>
    </citation>
    <scope>NUCLEOTIDE SEQUENCE [LARGE SCALE GENOMIC DNA]</scope>
    <source>
        <strain evidence="1 2">CBS 33761</strain>
    </source>
</reference>
<protein>
    <recommendedName>
        <fullName evidence="3">Aminoglycoside phosphotransferase domain-containing protein</fullName>
    </recommendedName>
</protein>
<gene>
    <name evidence="1" type="ORF">PG993_000279</name>
</gene>
<organism evidence="1 2">
    <name type="scientific">Apiospora rasikravindrae</name>
    <dbReference type="NCBI Taxonomy" id="990691"/>
    <lineage>
        <taxon>Eukaryota</taxon>
        <taxon>Fungi</taxon>
        <taxon>Dikarya</taxon>
        <taxon>Ascomycota</taxon>
        <taxon>Pezizomycotina</taxon>
        <taxon>Sordariomycetes</taxon>
        <taxon>Xylariomycetidae</taxon>
        <taxon>Amphisphaeriales</taxon>
        <taxon>Apiosporaceae</taxon>
        <taxon>Apiospora</taxon>
    </lineage>
</organism>
<evidence type="ECO:0000313" key="2">
    <source>
        <dbReference type="Proteomes" id="UP001444661"/>
    </source>
</evidence>